<dbReference type="Proteomes" id="UP000680365">
    <property type="component" value="Unassembled WGS sequence"/>
</dbReference>
<feature type="domain" description="Translation elongation factor EFTs/EF1B dimerisation" evidence="6">
    <location>
        <begin position="72"/>
        <end position="254"/>
    </location>
</feature>
<dbReference type="PANTHER" id="PTHR11741">
    <property type="entry name" value="ELONGATION FACTOR TS"/>
    <property type="match status" value="1"/>
</dbReference>
<dbReference type="PANTHER" id="PTHR11741:SF0">
    <property type="entry name" value="ELONGATION FACTOR TS, MITOCHONDRIAL"/>
    <property type="match status" value="1"/>
</dbReference>
<evidence type="ECO:0000256" key="2">
    <source>
        <dbReference type="ARBA" id="ARBA00016956"/>
    </source>
</evidence>
<dbReference type="HAMAP" id="MF_00050">
    <property type="entry name" value="EF_Ts"/>
    <property type="match status" value="1"/>
</dbReference>
<feature type="region of interest" description="Involved in Mg(2+) ion dislocation from EF-Tu" evidence="5">
    <location>
        <begin position="78"/>
        <end position="81"/>
    </location>
</feature>
<evidence type="ECO:0000256" key="3">
    <source>
        <dbReference type="ARBA" id="ARBA00022768"/>
    </source>
</evidence>
<keyword evidence="4 5" id="KW-0648">Protein biosynthesis</keyword>
<dbReference type="SUPFAM" id="SSF54713">
    <property type="entry name" value="Elongation factor Ts (EF-Ts), dimerisation domain"/>
    <property type="match status" value="1"/>
</dbReference>
<dbReference type="InterPro" id="IPR009060">
    <property type="entry name" value="UBA-like_sf"/>
</dbReference>
<dbReference type="InterPro" id="IPR036402">
    <property type="entry name" value="EF-Ts_dimer_sf"/>
</dbReference>
<accession>A0ABS5QKN2</accession>
<dbReference type="RefSeq" id="WP_213348672.1">
    <property type="nucleotide sequence ID" value="NZ_JAEDAM010000016.1"/>
</dbReference>
<dbReference type="Gene3D" id="1.10.286.20">
    <property type="match status" value="1"/>
</dbReference>
<dbReference type="Pfam" id="PF00889">
    <property type="entry name" value="EF_TS"/>
    <property type="match status" value="1"/>
</dbReference>
<evidence type="ECO:0000259" key="6">
    <source>
        <dbReference type="Pfam" id="PF00889"/>
    </source>
</evidence>
<dbReference type="Gene3D" id="1.10.8.10">
    <property type="entry name" value="DNA helicase RuvA subunit, C-terminal domain"/>
    <property type="match status" value="1"/>
</dbReference>
<protein>
    <recommendedName>
        <fullName evidence="2 5">Elongation factor Ts</fullName>
        <shortName evidence="5">EF-Ts</shortName>
    </recommendedName>
</protein>
<evidence type="ECO:0000256" key="5">
    <source>
        <dbReference type="HAMAP-Rule" id="MF_00050"/>
    </source>
</evidence>
<gene>
    <name evidence="5" type="primary">tsf</name>
    <name evidence="7" type="ORF">VAMP_25n197</name>
</gene>
<dbReference type="CDD" id="cd14275">
    <property type="entry name" value="UBA_EF-Ts"/>
    <property type="match status" value="1"/>
</dbReference>
<keyword evidence="5" id="KW-0963">Cytoplasm</keyword>
<keyword evidence="8" id="KW-1185">Reference proteome</keyword>
<evidence type="ECO:0000313" key="7">
    <source>
        <dbReference type="EMBL" id="MBS8121795.1"/>
    </source>
</evidence>
<evidence type="ECO:0000313" key="8">
    <source>
        <dbReference type="Proteomes" id="UP000680365"/>
    </source>
</evidence>
<dbReference type="InterPro" id="IPR014039">
    <property type="entry name" value="Transl_elong_EFTs/EF1B_dimer"/>
</dbReference>
<dbReference type="InterPro" id="IPR001816">
    <property type="entry name" value="Transl_elong_EFTs/EF1B"/>
</dbReference>
<dbReference type="Gene3D" id="3.30.479.20">
    <property type="entry name" value="Elongation factor Ts, dimerisation domain"/>
    <property type="match status" value="2"/>
</dbReference>
<keyword evidence="3 5" id="KW-0251">Elongation factor</keyword>
<dbReference type="NCBIfam" id="TIGR00116">
    <property type="entry name" value="tsf"/>
    <property type="match status" value="1"/>
</dbReference>
<sequence length="266" mass="29704">MADIKLLKKLRETTKAAFKDCKEAIEKTGGDFDASVEYLKEKGASKAAKKFDRDTNDGVVKVLKINGKNVGVKLGCETDFVAKSPDFHALVEEILNIFGENLDSIDSLNDVDSDFIDNNLTPIINSAIGTIGENIKLLDVFVDSGKSYIYSHPGDKIITVVYYDGGDFDDSAKEIALQITAMDPEYKSIQDVPSDYIEAIKNGFREEIESSGKPKEVLEKILEGKVSKHFGDIVLMEQSYIRDESKKMKDILPDGFDFLKFRRYSI</sequence>
<reference evidence="7 8" key="1">
    <citation type="journal article" date="2021" name="Nat. Commun.">
        <title>Reductive evolution and unique predatory mode in the CPR bacterium Vampirococcus lugosii.</title>
        <authorList>
            <person name="Moreira D."/>
            <person name="Zivanovic Y."/>
            <person name="Lopez-Archilla A.I."/>
            <person name="Iniesto M."/>
            <person name="Lopez-Garcia P."/>
        </authorList>
    </citation>
    <scope>NUCLEOTIDE SEQUENCE [LARGE SCALE GENOMIC DNA]</scope>
    <source>
        <strain evidence="7">Chiprana</strain>
    </source>
</reference>
<comment type="caution">
    <text evidence="7">The sequence shown here is derived from an EMBL/GenBank/DDBJ whole genome shotgun (WGS) entry which is preliminary data.</text>
</comment>
<dbReference type="SUPFAM" id="SSF46934">
    <property type="entry name" value="UBA-like"/>
    <property type="match status" value="1"/>
</dbReference>
<comment type="similarity">
    <text evidence="1 5">Belongs to the EF-Ts family.</text>
</comment>
<comment type="subcellular location">
    <subcellularLocation>
        <location evidence="5">Cytoplasm</location>
    </subcellularLocation>
</comment>
<organism evidence="7 8">
    <name type="scientific">Candidatus Vampirococcus lugosii</name>
    <dbReference type="NCBI Taxonomy" id="2789015"/>
    <lineage>
        <taxon>Bacteria</taxon>
        <taxon>Candidatus Absconditibacteriota</taxon>
        <taxon>Vampirococcus</taxon>
    </lineage>
</organism>
<evidence type="ECO:0000256" key="4">
    <source>
        <dbReference type="ARBA" id="ARBA00022917"/>
    </source>
</evidence>
<evidence type="ECO:0000256" key="1">
    <source>
        <dbReference type="ARBA" id="ARBA00005532"/>
    </source>
</evidence>
<proteinExistence type="inferred from homology"/>
<dbReference type="GO" id="GO:0003746">
    <property type="term" value="F:translation elongation factor activity"/>
    <property type="evidence" value="ECO:0007669"/>
    <property type="project" value="UniProtKB-KW"/>
</dbReference>
<name>A0ABS5QKN2_9BACT</name>
<dbReference type="EMBL" id="JAEDAM010000016">
    <property type="protein sequence ID" value="MBS8121795.1"/>
    <property type="molecule type" value="Genomic_DNA"/>
</dbReference>
<comment type="function">
    <text evidence="5">Associates with the EF-Tu.GDP complex and induces the exchange of GDP to GTP. It remains bound to the aminoacyl-tRNA.EF-Tu.GTP complex up to the GTP hydrolysis stage on the ribosome.</text>
</comment>